<evidence type="ECO:0000259" key="1">
    <source>
        <dbReference type="Pfam" id="PF16976"/>
    </source>
</evidence>
<reference evidence="2 3" key="1">
    <citation type="journal article" date="2020" name="Biotechnol. Biofuels">
        <title>New insights from the biogas microbiome by comprehensive genome-resolved metagenomics of nearly 1600 species originating from multiple anaerobic digesters.</title>
        <authorList>
            <person name="Campanaro S."/>
            <person name="Treu L."/>
            <person name="Rodriguez-R L.M."/>
            <person name="Kovalovszki A."/>
            <person name="Ziels R.M."/>
            <person name="Maus I."/>
            <person name="Zhu X."/>
            <person name="Kougias P.G."/>
            <person name="Basile A."/>
            <person name="Luo G."/>
            <person name="Schluter A."/>
            <person name="Konstantinidis K.T."/>
            <person name="Angelidaki I."/>
        </authorList>
    </citation>
    <scope>NUCLEOTIDE SEQUENCE [LARGE SCALE GENOMIC DNA]</scope>
    <source>
        <strain evidence="2">AS27yjCOA_65</strain>
    </source>
</reference>
<proteinExistence type="predicted"/>
<protein>
    <submittedName>
        <fullName evidence="2">Flp pilus assembly protein CpaB</fullName>
    </submittedName>
</protein>
<comment type="caution">
    <text evidence="2">The sequence shown here is derived from an EMBL/GenBank/DDBJ whole genome shotgun (WGS) entry which is preliminary data.</text>
</comment>
<evidence type="ECO:0000313" key="3">
    <source>
        <dbReference type="Proteomes" id="UP000524246"/>
    </source>
</evidence>
<dbReference type="NCBIfam" id="TIGR03177">
    <property type="entry name" value="pilus_cpaB"/>
    <property type="match status" value="1"/>
</dbReference>
<dbReference type="Pfam" id="PF16976">
    <property type="entry name" value="RcpC"/>
    <property type="match status" value="1"/>
</dbReference>
<organism evidence="2 3">
    <name type="scientific">SAR324 cluster bacterium</name>
    <dbReference type="NCBI Taxonomy" id="2024889"/>
    <lineage>
        <taxon>Bacteria</taxon>
        <taxon>Deltaproteobacteria</taxon>
        <taxon>SAR324 cluster</taxon>
    </lineage>
</organism>
<name>A0A7X9IJF5_9DELT</name>
<dbReference type="InterPro" id="IPR031571">
    <property type="entry name" value="RcpC_dom"/>
</dbReference>
<accession>A0A7X9IJF5</accession>
<feature type="domain" description="Flp pilus assembly protein RcpC/CpaB" evidence="1">
    <location>
        <begin position="131"/>
        <end position="227"/>
    </location>
</feature>
<dbReference type="Proteomes" id="UP000524246">
    <property type="component" value="Unassembled WGS sequence"/>
</dbReference>
<dbReference type="EMBL" id="JAAZON010000228">
    <property type="protein sequence ID" value="NMC62575.1"/>
    <property type="molecule type" value="Genomic_DNA"/>
</dbReference>
<dbReference type="AlphaFoldDB" id="A0A7X9IJF5"/>
<evidence type="ECO:0000313" key="2">
    <source>
        <dbReference type="EMBL" id="NMC62575.1"/>
    </source>
</evidence>
<dbReference type="InterPro" id="IPR017592">
    <property type="entry name" value="Pilus_assmbl_Flp-typ_CpaB"/>
</dbReference>
<gene>
    <name evidence="2" type="primary">cpaB</name>
    <name evidence="2" type="ORF">GYA55_05335</name>
</gene>
<sequence>MRRKSFMRPYRGGLSSSLKLAILSFSIIAAAFVVRMPNETVVSPDPQQPIVVAAFDTVELPVPSEPVAVGTKLSKIRWKTVSYPKHQVPKGAFLETASIMDAVTIVPLPADLPVFPENVSFSSQIINPVVERIPLGMRAMTIKVDATTAVEGWAGSGSLVDVLLIAKDRTTVVAEKVRILSAERSTEPVEGMQTPSVPTTVTLLVTQEQCLAINTAVPLGRIAFALRSSHDEDQWNDKIFTAEQLRNKPPDNEGNHIITGYLAVKDEQKNKAYALANGRWIPTDVKPSGFLVGDDKALNEENLP</sequence>